<proteinExistence type="predicted"/>
<dbReference type="Proteomes" id="UP001312865">
    <property type="component" value="Unassembled WGS sequence"/>
</dbReference>
<keyword evidence="2" id="KW-1185">Reference proteome</keyword>
<dbReference type="SUPFAM" id="SSF57783">
    <property type="entry name" value="Zinc beta-ribbon"/>
    <property type="match status" value="1"/>
</dbReference>
<dbReference type="EMBL" id="JBBAXC010000033">
    <property type="protein sequence ID" value="MEI5909632.1"/>
    <property type="molecule type" value="Genomic_DNA"/>
</dbReference>
<evidence type="ECO:0000313" key="2">
    <source>
        <dbReference type="Proteomes" id="UP001312865"/>
    </source>
</evidence>
<organism evidence="1 2">
    <name type="scientific">Bacillus spongiae</name>
    <dbReference type="NCBI Taxonomy" id="2683610"/>
    <lineage>
        <taxon>Bacteria</taxon>
        <taxon>Bacillati</taxon>
        <taxon>Bacillota</taxon>
        <taxon>Bacilli</taxon>
        <taxon>Bacillales</taxon>
        <taxon>Bacillaceae</taxon>
        <taxon>Bacillus</taxon>
    </lineage>
</organism>
<accession>A0ABU8HK44</accession>
<dbReference type="RefSeq" id="WP_336589075.1">
    <property type="nucleotide sequence ID" value="NZ_JBBAXC010000033.1"/>
</dbReference>
<gene>
    <name evidence="1" type="ORF">WAK64_21790</name>
</gene>
<reference evidence="1 2" key="1">
    <citation type="journal article" date="2018" name="J. Microbiol.">
        <title>Bacillus spongiae sp. nov., isolated from sponge of Jeju Island.</title>
        <authorList>
            <person name="Lee G.E."/>
            <person name="Im W.T."/>
            <person name="Park J.S."/>
        </authorList>
    </citation>
    <scope>NUCLEOTIDE SEQUENCE [LARGE SCALE GENOMIC DNA]</scope>
    <source>
        <strain evidence="1 2">135PIL107-10</strain>
    </source>
</reference>
<comment type="caution">
    <text evidence="1">The sequence shown here is derived from an EMBL/GenBank/DDBJ whole genome shotgun (WGS) entry which is preliminary data.</text>
</comment>
<evidence type="ECO:0000313" key="1">
    <source>
        <dbReference type="EMBL" id="MEI5909632.1"/>
    </source>
</evidence>
<sequence length="94" mass="11244">MKRENEIKVNWCPVCNQGWVEIKMDIGEKKMILVCDECDSTWDTPEKMSLNDTNDYRPIEKTRNPTPKEIRDLGWEKYIIKDINDFMRTFPIDS</sequence>
<name>A0ABU8HK44_9BACI</name>
<protein>
    <submittedName>
        <fullName evidence="1">Uncharacterized protein</fullName>
    </submittedName>
</protein>